<dbReference type="SUPFAM" id="SSF52540">
    <property type="entry name" value="P-loop containing nucleoside triphosphate hydrolases"/>
    <property type="match status" value="1"/>
</dbReference>
<comment type="catalytic activity">
    <reaction evidence="5">
        <text>GTP + H2O = GDP + phosphate + H(+)</text>
        <dbReference type="Rhea" id="RHEA:19669"/>
        <dbReference type="ChEBI" id="CHEBI:15377"/>
        <dbReference type="ChEBI" id="CHEBI:15378"/>
        <dbReference type="ChEBI" id="CHEBI:37565"/>
        <dbReference type="ChEBI" id="CHEBI:43474"/>
        <dbReference type="ChEBI" id="CHEBI:58189"/>
    </reaction>
    <physiologicalReaction direction="left-to-right" evidence="5">
        <dbReference type="Rhea" id="RHEA:19670"/>
    </physiologicalReaction>
</comment>
<proteinExistence type="inferred from homology"/>
<evidence type="ECO:0000256" key="1">
    <source>
        <dbReference type="ARBA" id="ARBA00022741"/>
    </source>
</evidence>
<feature type="domain" description="CobW/HypB/UreG nucleotide-binding" evidence="7">
    <location>
        <begin position="5"/>
        <end position="180"/>
    </location>
</feature>
<dbReference type="CDD" id="cd03112">
    <property type="entry name" value="CobW-like"/>
    <property type="match status" value="1"/>
</dbReference>
<dbReference type="Gene3D" id="3.30.1220.10">
    <property type="entry name" value="CobW-like, C-terminal domain"/>
    <property type="match status" value="1"/>
</dbReference>
<dbReference type="InterPro" id="IPR051316">
    <property type="entry name" value="Zinc-reg_GTPase_activator"/>
</dbReference>
<keyword evidence="1" id="KW-0547">Nucleotide-binding</keyword>
<sequence>MKTKVDIISGFLGAGKTMLIKKLIKENFIKENIVIIENEFGEVGIDGSILAKSKINIKEINSGCICCSVSGNFVQAIKEMCIKYNPERIIIEPSGVGKLSEILSVINQPEVKNIVTLNMVITVVDVSRFHMYIKNFSEFYKNQITNGKTIVLSRSQNLSKEELADIMEKINKLNREAIIISTPWDEIKGDKIINAAEKEKIDLELEKVNLNKGRFKLGNNHSASEVFQTFGMETPKIYNKEKLASILRELKDEEKYGKVLRAKGILQENKVEWVQFDYVPNEIQIQKIEADYTGRLCVIGSNLNKENLKKLFL</sequence>
<keyword evidence="10" id="KW-1185">Reference proteome</keyword>
<organism evidence="9 10">
    <name type="scientific">Clostridium malenominatum</name>
    <dbReference type="NCBI Taxonomy" id="1539"/>
    <lineage>
        <taxon>Bacteria</taxon>
        <taxon>Bacillati</taxon>
        <taxon>Bacillota</taxon>
        <taxon>Clostridia</taxon>
        <taxon>Eubacteriales</taxon>
        <taxon>Clostridiaceae</taxon>
        <taxon>Clostridium</taxon>
    </lineage>
</organism>
<dbReference type="InterPro" id="IPR011629">
    <property type="entry name" value="CobW-like_C"/>
</dbReference>
<keyword evidence="3" id="KW-0143">Chaperone</keyword>
<dbReference type="Proteomes" id="UP001500339">
    <property type="component" value="Unassembled WGS sequence"/>
</dbReference>
<feature type="coiled-coil region" evidence="6">
    <location>
        <begin position="156"/>
        <end position="213"/>
    </location>
</feature>
<evidence type="ECO:0000259" key="8">
    <source>
        <dbReference type="Pfam" id="PF07683"/>
    </source>
</evidence>
<name>A0ABN1ISR6_9CLOT</name>
<evidence type="ECO:0000256" key="6">
    <source>
        <dbReference type="SAM" id="Coils"/>
    </source>
</evidence>
<dbReference type="InterPro" id="IPR003495">
    <property type="entry name" value="CobW/HypB/UreG_nucleotide-bd"/>
</dbReference>
<evidence type="ECO:0000259" key="7">
    <source>
        <dbReference type="Pfam" id="PF02492"/>
    </source>
</evidence>
<evidence type="ECO:0000256" key="2">
    <source>
        <dbReference type="ARBA" id="ARBA00022801"/>
    </source>
</evidence>
<dbReference type="PANTHER" id="PTHR13748">
    <property type="entry name" value="COBW-RELATED"/>
    <property type="match status" value="1"/>
</dbReference>
<reference evidence="9 10" key="1">
    <citation type="journal article" date="2019" name="Int. J. Syst. Evol. Microbiol.">
        <title>The Global Catalogue of Microorganisms (GCM) 10K type strain sequencing project: providing services to taxonomists for standard genome sequencing and annotation.</title>
        <authorList>
            <consortium name="The Broad Institute Genomics Platform"/>
            <consortium name="The Broad Institute Genome Sequencing Center for Infectious Disease"/>
            <person name="Wu L."/>
            <person name="Ma J."/>
        </authorList>
    </citation>
    <scope>NUCLEOTIDE SEQUENCE [LARGE SCALE GENOMIC DNA]</scope>
    <source>
        <strain evidence="9 10">JCM 1405</strain>
    </source>
</reference>
<dbReference type="PANTHER" id="PTHR13748:SF62">
    <property type="entry name" value="COBW DOMAIN-CONTAINING PROTEIN"/>
    <property type="match status" value="1"/>
</dbReference>
<keyword evidence="6" id="KW-0175">Coiled coil</keyword>
<dbReference type="Pfam" id="PF02492">
    <property type="entry name" value="cobW"/>
    <property type="match status" value="1"/>
</dbReference>
<dbReference type="RefSeq" id="WP_343767286.1">
    <property type="nucleotide sequence ID" value="NZ_BAAACF010000001.1"/>
</dbReference>
<dbReference type="InterPro" id="IPR036627">
    <property type="entry name" value="CobW-likC_sf"/>
</dbReference>
<dbReference type="InterPro" id="IPR027417">
    <property type="entry name" value="P-loop_NTPase"/>
</dbReference>
<comment type="similarity">
    <text evidence="4">Belongs to the SIMIBI class G3E GTPase family. ZNG1 subfamily.</text>
</comment>
<dbReference type="Gene3D" id="3.40.50.300">
    <property type="entry name" value="P-loop containing nucleotide triphosphate hydrolases"/>
    <property type="match status" value="1"/>
</dbReference>
<comment type="caution">
    <text evidence="9">The sequence shown here is derived from an EMBL/GenBank/DDBJ whole genome shotgun (WGS) entry which is preliminary data.</text>
</comment>
<dbReference type="EMBL" id="BAAACF010000001">
    <property type="protein sequence ID" value="GAA0720511.1"/>
    <property type="molecule type" value="Genomic_DNA"/>
</dbReference>
<evidence type="ECO:0000313" key="10">
    <source>
        <dbReference type="Proteomes" id="UP001500339"/>
    </source>
</evidence>
<evidence type="ECO:0000313" key="9">
    <source>
        <dbReference type="EMBL" id="GAA0720511.1"/>
    </source>
</evidence>
<keyword evidence="2" id="KW-0378">Hydrolase</keyword>
<dbReference type="SUPFAM" id="SSF90002">
    <property type="entry name" value="Hypothetical protein YjiA, C-terminal domain"/>
    <property type="match status" value="1"/>
</dbReference>
<accession>A0ABN1ISR6</accession>
<evidence type="ECO:0000256" key="5">
    <source>
        <dbReference type="ARBA" id="ARBA00049117"/>
    </source>
</evidence>
<evidence type="ECO:0000256" key="3">
    <source>
        <dbReference type="ARBA" id="ARBA00023186"/>
    </source>
</evidence>
<protein>
    <submittedName>
        <fullName evidence="9">GTP-binding protein</fullName>
    </submittedName>
</protein>
<feature type="domain" description="CobW C-terminal" evidence="8">
    <location>
        <begin position="227"/>
        <end position="312"/>
    </location>
</feature>
<gene>
    <name evidence="9" type="ORF">GCM10008905_09780</name>
</gene>
<dbReference type="Pfam" id="PF07683">
    <property type="entry name" value="CobW_C"/>
    <property type="match status" value="1"/>
</dbReference>
<evidence type="ECO:0000256" key="4">
    <source>
        <dbReference type="ARBA" id="ARBA00034320"/>
    </source>
</evidence>